<name>A0AAD9QQC1_ACRCE</name>
<sequence>KSLVISDTHFSVTMVSPNEDMRALAYDKFKAVGIAACKTNDELGALFCEEYMMDILLMVGSFLITGIARTLTTIDQMITGHASFGALDYIGSNKNVMKPLFTLDGARHFQPTPELFIEGLHILFSEEGSYRKACEIDVFKNFCDFVQDLGTTQ</sequence>
<dbReference type="AlphaFoldDB" id="A0AAD9QQC1"/>
<organism evidence="1 2">
    <name type="scientific">Acropora cervicornis</name>
    <name type="common">Staghorn coral</name>
    <dbReference type="NCBI Taxonomy" id="6130"/>
    <lineage>
        <taxon>Eukaryota</taxon>
        <taxon>Metazoa</taxon>
        <taxon>Cnidaria</taxon>
        <taxon>Anthozoa</taxon>
        <taxon>Hexacorallia</taxon>
        <taxon>Scleractinia</taxon>
        <taxon>Astrocoeniina</taxon>
        <taxon>Acroporidae</taxon>
        <taxon>Acropora</taxon>
    </lineage>
</organism>
<protein>
    <submittedName>
        <fullName evidence="1">Uncharacterized protein</fullName>
    </submittedName>
</protein>
<reference evidence="1" key="1">
    <citation type="journal article" date="2023" name="G3 (Bethesda)">
        <title>Whole genome assembly and annotation of the endangered Caribbean coral Acropora cervicornis.</title>
        <authorList>
            <person name="Selwyn J.D."/>
            <person name="Vollmer S.V."/>
        </authorList>
    </citation>
    <scope>NUCLEOTIDE SEQUENCE</scope>
    <source>
        <strain evidence="1">K2</strain>
    </source>
</reference>
<gene>
    <name evidence="1" type="ORF">P5673_010661</name>
</gene>
<comment type="caution">
    <text evidence="1">The sequence shown here is derived from an EMBL/GenBank/DDBJ whole genome shotgun (WGS) entry which is preliminary data.</text>
</comment>
<dbReference type="Proteomes" id="UP001249851">
    <property type="component" value="Unassembled WGS sequence"/>
</dbReference>
<proteinExistence type="predicted"/>
<evidence type="ECO:0000313" key="1">
    <source>
        <dbReference type="EMBL" id="KAK2565544.1"/>
    </source>
</evidence>
<evidence type="ECO:0000313" key="2">
    <source>
        <dbReference type="Proteomes" id="UP001249851"/>
    </source>
</evidence>
<accession>A0AAD9QQC1</accession>
<dbReference type="EMBL" id="JARQWQ010000019">
    <property type="protein sequence ID" value="KAK2565544.1"/>
    <property type="molecule type" value="Genomic_DNA"/>
</dbReference>
<feature type="non-terminal residue" evidence="1">
    <location>
        <position position="1"/>
    </location>
</feature>
<reference evidence="1" key="2">
    <citation type="journal article" date="2023" name="Science">
        <title>Genomic signatures of disease resistance in endangered staghorn corals.</title>
        <authorList>
            <person name="Vollmer S.V."/>
            <person name="Selwyn J.D."/>
            <person name="Despard B.A."/>
            <person name="Roesel C.L."/>
        </authorList>
    </citation>
    <scope>NUCLEOTIDE SEQUENCE</scope>
    <source>
        <strain evidence="1">K2</strain>
    </source>
</reference>
<keyword evidence="2" id="KW-1185">Reference proteome</keyword>
<feature type="non-terminal residue" evidence="1">
    <location>
        <position position="153"/>
    </location>
</feature>